<keyword evidence="3" id="KW-0472">Membrane</keyword>
<feature type="coiled-coil region" evidence="1">
    <location>
        <begin position="152"/>
        <end position="179"/>
    </location>
</feature>
<evidence type="ECO:0008006" key="6">
    <source>
        <dbReference type="Google" id="ProtNLM"/>
    </source>
</evidence>
<keyword evidence="1" id="KW-0175">Coiled coil</keyword>
<protein>
    <recommendedName>
        <fullName evidence="6">Cell division protein FtsL</fullName>
    </recommendedName>
</protein>
<accession>A0A0V7ZX92</accession>
<comment type="caution">
    <text evidence="4">The sequence shown here is derived from an EMBL/GenBank/DDBJ whole genome shotgun (WGS) entry which is preliminary data.</text>
</comment>
<dbReference type="AlphaFoldDB" id="A0A0V7ZX92"/>
<feature type="region of interest" description="Disordered" evidence="2">
    <location>
        <begin position="1"/>
        <end position="44"/>
    </location>
</feature>
<reference evidence="4 5" key="1">
    <citation type="journal article" date="2015" name="Genome Announc.">
        <title>Draft Genome of the Euendolithic (true boring) Cyanobacterium Mastigocoleus testarum strain BC008.</title>
        <authorList>
            <person name="Guida B.S."/>
            <person name="Garcia-Pichel F."/>
        </authorList>
    </citation>
    <scope>NUCLEOTIDE SEQUENCE [LARGE SCALE GENOMIC DNA]</scope>
    <source>
        <strain evidence="4 5">BC008</strain>
    </source>
</reference>
<dbReference type="Proteomes" id="UP000053372">
    <property type="component" value="Unassembled WGS sequence"/>
</dbReference>
<evidence type="ECO:0000256" key="3">
    <source>
        <dbReference type="SAM" id="Phobius"/>
    </source>
</evidence>
<keyword evidence="5" id="KW-1185">Reference proteome</keyword>
<evidence type="ECO:0000313" key="4">
    <source>
        <dbReference type="EMBL" id="KST69038.1"/>
    </source>
</evidence>
<name>A0A0V7ZX92_9CYAN</name>
<proteinExistence type="predicted"/>
<feature type="transmembrane region" description="Helical" evidence="3">
    <location>
        <begin position="126"/>
        <end position="144"/>
    </location>
</feature>
<evidence type="ECO:0000256" key="1">
    <source>
        <dbReference type="SAM" id="Coils"/>
    </source>
</evidence>
<gene>
    <name evidence="4" type="ORF">BC008_02945</name>
</gene>
<dbReference type="OrthoDB" id="424231at2"/>
<dbReference type="EMBL" id="LMTZ01000036">
    <property type="protein sequence ID" value="KST69038.1"/>
    <property type="molecule type" value="Genomic_DNA"/>
</dbReference>
<keyword evidence="3" id="KW-1133">Transmembrane helix</keyword>
<organism evidence="4 5">
    <name type="scientific">Mastigocoleus testarum BC008</name>
    <dbReference type="NCBI Taxonomy" id="371196"/>
    <lineage>
        <taxon>Bacteria</taxon>
        <taxon>Bacillati</taxon>
        <taxon>Cyanobacteriota</taxon>
        <taxon>Cyanophyceae</taxon>
        <taxon>Nostocales</taxon>
        <taxon>Hapalosiphonaceae</taxon>
        <taxon>Mastigocoleus</taxon>
    </lineage>
</organism>
<dbReference type="RefSeq" id="WP_058183392.1">
    <property type="nucleotide sequence ID" value="NZ_LMTZ01000036.1"/>
</dbReference>
<keyword evidence="3" id="KW-0812">Transmembrane</keyword>
<sequence>MNQNQRQHQIHDRNRNNPYPQNSRSARRQKINSQSGNREFGSSGVKNYELPLEASLRRHRQTPKNFSYIPDRKRKILEPPRSKFTRGNRLEFREVSKSNAIPVVPNSESLPLWLVRWQNVQRYSSIAAFLLVMASLTVYGWTVYAQQLWSQNSRKLQELQRQERQITTANETIKNKMAKEAEKPTAGLVAPTPSRAIFIPPTSSVRKSIPGEITPNFEIQQPDNTPIGY</sequence>
<evidence type="ECO:0000313" key="5">
    <source>
        <dbReference type="Proteomes" id="UP000053372"/>
    </source>
</evidence>
<evidence type="ECO:0000256" key="2">
    <source>
        <dbReference type="SAM" id="MobiDB-lite"/>
    </source>
</evidence>